<dbReference type="Proteomes" id="UP000029622">
    <property type="component" value="Unassembled WGS sequence"/>
</dbReference>
<keyword evidence="8" id="KW-0963">Cytoplasm</keyword>
<accession>A0A096BHJ0</accession>
<keyword evidence="4 8" id="KW-0694">RNA-binding</keyword>
<dbReference type="NCBIfam" id="TIGR00447">
    <property type="entry name" value="pth"/>
    <property type="match status" value="1"/>
</dbReference>
<dbReference type="GO" id="GO:0000049">
    <property type="term" value="F:tRNA binding"/>
    <property type="evidence" value="ECO:0007669"/>
    <property type="project" value="UniProtKB-UniRule"/>
</dbReference>
<dbReference type="PROSITE" id="PS01196">
    <property type="entry name" value="PEPT_TRNA_HYDROL_2"/>
    <property type="match status" value="1"/>
</dbReference>
<dbReference type="PANTHER" id="PTHR17224:SF1">
    <property type="entry name" value="PEPTIDYL-TRNA HYDROLASE"/>
    <property type="match status" value="1"/>
</dbReference>
<feature type="binding site" evidence="8">
    <location>
        <position position="112"/>
    </location>
    <ligand>
        <name>tRNA</name>
        <dbReference type="ChEBI" id="CHEBI:17843"/>
    </ligand>
</feature>
<gene>
    <name evidence="8" type="primary">pth</name>
    <name evidence="11" type="ORF">Y919_05250</name>
</gene>
<dbReference type="InterPro" id="IPR036416">
    <property type="entry name" value="Pept_tRNA_hydro_sf"/>
</dbReference>
<sequence length="186" mass="21014">MYAVIGLGNPGRAYDGTRHNVGFDTIDCLAVRNNVKLNKIKHKAVYGETFINNEKVILVKPQTYMNRSGECVLDIYNYYKMPIENIIVIYDDIDIKFGSLRIRKKGSAGSHNGMKSVIYQLQSENFPRIRIGVGKPKEGMDLVDFVLSRFTKDEREVIDSAIERAALAVEAIIFKGLDKAMNEYNG</sequence>
<dbReference type="GO" id="GO:0004045">
    <property type="term" value="F:peptidyl-tRNA hydrolase activity"/>
    <property type="evidence" value="ECO:0007669"/>
    <property type="project" value="UniProtKB-UniRule"/>
</dbReference>
<evidence type="ECO:0000256" key="1">
    <source>
        <dbReference type="ARBA" id="ARBA00013260"/>
    </source>
</evidence>
<evidence type="ECO:0000256" key="4">
    <source>
        <dbReference type="ARBA" id="ARBA00022884"/>
    </source>
</evidence>
<dbReference type="PROSITE" id="PS01195">
    <property type="entry name" value="PEPT_TRNA_HYDROL_1"/>
    <property type="match status" value="1"/>
</dbReference>
<dbReference type="Gene3D" id="3.40.50.1470">
    <property type="entry name" value="Peptidyl-tRNA hydrolase"/>
    <property type="match status" value="1"/>
</dbReference>
<comment type="similarity">
    <text evidence="5 8 10">Belongs to the PTH family.</text>
</comment>
<dbReference type="CDD" id="cd00462">
    <property type="entry name" value="PTH"/>
    <property type="match status" value="1"/>
</dbReference>
<dbReference type="GO" id="GO:0005737">
    <property type="term" value="C:cytoplasm"/>
    <property type="evidence" value="ECO:0007669"/>
    <property type="project" value="UniProtKB-SubCell"/>
</dbReference>
<evidence type="ECO:0000256" key="9">
    <source>
        <dbReference type="RuleBase" id="RU000673"/>
    </source>
</evidence>
<dbReference type="InterPro" id="IPR018171">
    <property type="entry name" value="Pept_tRNA_hydro_CS"/>
</dbReference>
<feature type="binding site" evidence="8">
    <location>
        <position position="14"/>
    </location>
    <ligand>
        <name>tRNA</name>
        <dbReference type="ChEBI" id="CHEBI:17843"/>
    </ligand>
</feature>
<feature type="binding site" evidence="8">
    <location>
        <position position="64"/>
    </location>
    <ligand>
        <name>tRNA</name>
        <dbReference type="ChEBI" id="CHEBI:17843"/>
    </ligand>
</feature>
<name>A0A096BHJ0_9FIRM</name>
<comment type="function">
    <text evidence="8">Catalyzes the release of premature peptidyl moieties from peptidyl-tRNA molecules trapped in stalled 50S ribosomal subunits, and thus maintains levels of free tRNAs and 50S ribosomes.</text>
</comment>
<comment type="caution">
    <text evidence="11">The sequence shown here is derived from an EMBL/GenBank/DDBJ whole genome shotgun (WGS) entry which is preliminary data.</text>
</comment>
<evidence type="ECO:0000256" key="5">
    <source>
        <dbReference type="ARBA" id="ARBA00038063"/>
    </source>
</evidence>
<reference evidence="11 12" key="1">
    <citation type="submission" date="2013-12" db="EMBL/GenBank/DDBJ databases">
        <title>Draft genome sequence of Caloranaerobacter sp. H53214.</title>
        <authorList>
            <person name="Jiang L.J."/>
            <person name="Shao Z.Z."/>
            <person name="Long M.N."/>
        </authorList>
    </citation>
    <scope>NUCLEOTIDE SEQUENCE [LARGE SCALE GENOMIC DNA]</scope>
    <source>
        <strain evidence="11 12">H53214</strain>
    </source>
</reference>
<dbReference type="Pfam" id="PF01195">
    <property type="entry name" value="Pept_tRNA_hydro"/>
    <property type="match status" value="1"/>
</dbReference>
<feature type="site" description="Discriminates between blocked and unblocked aminoacyl-tRNA" evidence="8">
    <location>
        <position position="9"/>
    </location>
</feature>
<evidence type="ECO:0000256" key="7">
    <source>
        <dbReference type="ARBA" id="ARBA00050038"/>
    </source>
</evidence>
<keyword evidence="3 8" id="KW-0378">Hydrolase</keyword>
<dbReference type="GO" id="GO:0006515">
    <property type="term" value="P:protein quality control for misfolded or incompletely synthesized proteins"/>
    <property type="evidence" value="ECO:0007669"/>
    <property type="project" value="UniProtKB-UniRule"/>
</dbReference>
<comment type="subcellular location">
    <subcellularLocation>
        <location evidence="8">Cytoplasm</location>
    </subcellularLocation>
</comment>
<dbReference type="STRING" id="1156417.Y919_05250"/>
<protein>
    <recommendedName>
        <fullName evidence="7 8">Peptidyl-tRNA hydrolase</fullName>
        <shortName evidence="8">Pth</shortName>
        <ecNumber evidence="1 8">3.1.1.29</ecNumber>
    </recommendedName>
</protein>
<keyword evidence="2 8" id="KW-0820">tRNA-binding</keyword>
<comment type="function">
    <text evidence="8">Hydrolyzes ribosome-free peptidyl-tRNAs (with 1 or more amino acids incorporated), which drop off the ribosome during protein synthesis, or as a result of ribosome stalling.</text>
</comment>
<comment type="catalytic activity">
    <reaction evidence="6 8 9">
        <text>an N-acyl-L-alpha-aminoacyl-tRNA + H2O = an N-acyl-L-amino acid + a tRNA + H(+)</text>
        <dbReference type="Rhea" id="RHEA:54448"/>
        <dbReference type="Rhea" id="RHEA-COMP:10123"/>
        <dbReference type="Rhea" id="RHEA-COMP:13883"/>
        <dbReference type="ChEBI" id="CHEBI:15377"/>
        <dbReference type="ChEBI" id="CHEBI:15378"/>
        <dbReference type="ChEBI" id="CHEBI:59874"/>
        <dbReference type="ChEBI" id="CHEBI:78442"/>
        <dbReference type="ChEBI" id="CHEBI:138191"/>
        <dbReference type="EC" id="3.1.1.29"/>
    </reaction>
</comment>
<evidence type="ECO:0000256" key="8">
    <source>
        <dbReference type="HAMAP-Rule" id="MF_00083"/>
    </source>
</evidence>
<proteinExistence type="inferred from homology"/>
<dbReference type="GO" id="GO:0072344">
    <property type="term" value="P:rescue of stalled ribosome"/>
    <property type="evidence" value="ECO:0007669"/>
    <property type="project" value="UniProtKB-UniRule"/>
</dbReference>
<dbReference type="EMBL" id="AZTB01000019">
    <property type="protein sequence ID" value="KGG80640.1"/>
    <property type="molecule type" value="Genomic_DNA"/>
</dbReference>
<feature type="site" description="Stabilizes the basic form of H active site to accept a proton" evidence="8">
    <location>
        <position position="91"/>
    </location>
</feature>
<comment type="subunit">
    <text evidence="8">Monomer.</text>
</comment>
<dbReference type="HAMAP" id="MF_00083">
    <property type="entry name" value="Pept_tRNA_hydro_bact"/>
    <property type="match status" value="1"/>
</dbReference>
<evidence type="ECO:0000256" key="3">
    <source>
        <dbReference type="ARBA" id="ARBA00022801"/>
    </source>
</evidence>
<organism evidence="11 12">
    <name type="scientific">Caloranaerobacter azorensis H53214</name>
    <dbReference type="NCBI Taxonomy" id="1156417"/>
    <lineage>
        <taxon>Bacteria</taxon>
        <taxon>Bacillati</taxon>
        <taxon>Bacillota</taxon>
        <taxon>Tissierellia</taxon>
        <taxon>Tissierellales</taxon>
        <taxon>Thermohalobacteraceae</taxon>
        <taxon>Caloranaerobacter</taxon>
    </lineage>
</organism>
<feature type="active site" description="Proton acceptor" evidence="8">
    <location>
        <position position="19"/>
    </location>
</feature>
<evidence type="ECO:0000256" key="10">
    <source>
        <dbReference type="RuleBase" id="RU004320"/>
    </source>
</evidence>
<evidence type="ECO:0000256" key="2">
    <source>
        <dbReference type="ARBA" id="ARBA00022555"/>
    </source>
</evidence>
<evidence type="ECO:0000313" key="11">
    <source>
        <dbReference type="EMBL" id="KGG80640.1"/>
    </source>
</evidence>
<feature type="binding site" evidence="8">
    <location>
        <position position="66"/>
    </location>
    <ligand>
        <name>tRNA</name>
        <dbReference type="ChEBI" id="CHEBI:17843"/>
    </ligand>
</feature>
<dbReference type="FunFam" id="3.40.50.1470:FF:000001">
    <property type="entry name" value="Peptidyl-tRNA hydrolase"/>
    <property type="match status" value="1"/>
</dbReference>
<dbReference type="RefSeq" id="WP_035163031.1">
    <property type="nucleotide sequence ID" value="NZ_AZTB01000019.1"/>
</dbReference>
<dbReference type="SUPFAM" id="SSF53178">
    <property type="entry name" value="Peptidyl-tRNA hydrolase-like"/>
    <property type="match status" value="1"/>
</dbReference>
<evidence type="ECO:0000313" key="12">
    <source>
        <dbReference type="Proteomes" id="UP000029622"/>
    </source>
</evidence>
<dbReference type="AlphaFoldDB" id="A0A096BHJ0"/>
<dbReference type="EC" id="3.1.1.29" evidence="1 8"/>
<evidence type="ECO:0000256" key="6">
    <source>
        <dbReference type="ARBA" id="ARBA00048707"/>
    </source>
</evidence>
<dbReference type="InterPro" id="IPR001328">
    <property type="entry name" value="Pept_tRNA_hydro"/>
</dbReference>
<dbReference type="PANTHER" id="PTHR17224">
    <property type="entry name" value="PEPTIDYL-TRNA HYDROLASE"/>
    <property type="match status" value="1"/>
</dbReference>